<dbReference type="AlphaFoldDB" id="A0A804U654"/>
<sequence>MTVLKGHIVCKGRAFPIDIGTSVPETQVSPIISAMSNPIYLSSHHPSECMKQMLCI</sequence>
<organism evidence="1 2">
    <name type="scientific">Musa acuminata subsp. malaccensis</name>
    <name type="common">Wild banana</name>
    <name type="synonym">Musa malaccensis</name>
    <dbReference type="NCBI Taxonomy" id="214687"/>
    <lineage>
        <taxon>Eukaryota</taxon>
        <taxon>Viridiplantae</taxon>
        <taxon>Streptophyta</taxon>
        <taxon>Embryophyta</taxon>
        <taxon>Tracheophyta</taxon>
        <taxon>Spermatophyta</taxon>
        <taxon>Magnoliopsida</taxon>
        <taxon>Liliopsida</taxon>
        <taxon>Zingiberales</taxon>
        <taxon>Musaceae</taxon>
        <taxon>Musa</taxon>
    </lineage>
</organism>
<evidence type="ECO:0000313" key="1">
    <source>
        <dbReference type="EnsemblPlants" id="mito4_p00030.1"/>
    </source>
</evidence>
<evidence type="ECO:0000313" key="2">
    <source>
        <dbReference type="Proteomes" id="UP000012960"/>
    </source>
</evidence>
<dbReference type="EnsemblPlants" id="mito4_t00030.1">
    <property type="protein sequence ID" value="mito4_p00030.1"/>
    <property type="gene ID" value="mito4_g00030"/>
</dbReference>
<dbReference type="Proteomes" id="UP000012960">
    <property type="component" value="Unplaced"/>
</dbReference>
<keyword evidence="2" id="KW-1185">Reference proteome</keyword>
<dbReference type="Gramene" id="mito4_t00030.1">
    <property type="protein sequence ID" value="mito4_p00030.1"/>
    <property type="gene ID" value="mito4_g00030"/>
</dbReference>
<proteinExistence type="predicted"/>
<reference evidence="1" key="1">
    <citation type="submission" date="2021-05" db="UniProtKB">
        <authorList>
            <consortium name="EnsemblPlants"/>
        </authorList>
    </citation>
    <scope>IDENTIFICATION</scope>
    <source>
        <strain evidence="1">subsp. malaccensis</strain>
    </source>
</reference>
<dbReference type="InParanoid" id="A0A804U654"/>
<protein>
    <submittedName>
        <fullName evidence="1">Uncharacterized protein</fullName>
    </submittedName>
</protein>
<accession>A0A804U654</accession>
<name>A0A804U654_MUSAM</name>